<evidence type="ECO:0000313" key="2">
    <source>
        <dbReference type="EMBL" id="KAF3770075.1"/>
    </source>
</evidence>
<keyword evidence="1" id="KW-1133">Transmembrane helix</keyword>
<accession>A0A9P5CUI1</accession>
<feature type="transmembrane region" description="Helical" evidence="1">
    <location>
        <begin position="45"/>
        <end position="69"/>
    </location>
</feature>
<protein>
    <submittedName>
        <fullName evidence="2">Uncharacterized protein</fullName>
    </submittedName>
</protein>
<name>A0A9P5CUI1_CRYP1</name>
<evidence type="ECO:0000313" key="3">
    <source>
        <dbReference type="Proteomes" id="UP000803844"/>
    </source>
</evidence>
<dbReference type="GeneID" id="63839995"/>
<feature type="transmembrane region" description="Helical" evidence="1">
    <location>
        <begin position="89"/>
        <end position="112"/>
    </location>
</feature>
<dbReference type="EMBL" id="MU032344">
    <property type="protein sequence ID" value="KAF3770075.1"/>
    <property type="molecule type" value="Genomic_DNA"/>
</dbReference>
<keyword evidence="3" id="KW-1185">Reference proteome</keyword>
<proteinExistence type="predicted"/>
<dbReference type="AlphaFoldDB" id="A0A9P5CUI1"/>
<dbReference type="Proteomes" id="UP000803844">
    <property type="component" value="Unassembled WGS sequence"/>
</dbReference>
<keyword evidence="1" id="KW-0812">Transmembrane</keyword>
<dbReference type="OrthoDB" id="3890746at2759"/>
<organism evidence="2 3">
    <name type="scientific">Cryphonectria parasitica (strain ATCC 38755 / EP155)</name>
    <dbReference type="NCBI Taxonomy" id="660469"/>
    <lineage>
        <taxon>Eukaryota</taxon>
        <taxon>Fungi</taxon>
        <taxon>Dikarya</taxon>
        <taxon>Ascomycota</taxon>
        <taxon>Pezizomycotina</taxon>
        <taxon>Sordariomycetes</taxon>
        <taxon>Sordariomycetidae</taxon>
        <taxon>Diaporthales</taxon>
        <taxon>Cryphonectriaceae</taxon>
        <taxon>Cryphonectria-Endothia species complex</taxon>
        <taxon>Cryphonectria</taxon>
    </lineage>
</organism>
<keyword evidence="1" id="KW-0472">Membrane</keyword>
<feature type="transmembrane region" description="Helical" evidence="1">
    <location>
        <begin position="124"/>
        <end position="150"/>
    </location>
</feature>
<comment type="caution">
    <text evidence="2">The sequence shown here is derived from an EMBL/GenBank/DDBJ whole genome shotgun (WGS) entry which is preliminary data.</text>
</comment>
<feature type="transmembrane region" description="Helical" evidence="1">
    <location>
        <begin position="185"/>
        <end position="207"/>
    </location>
</feature>
<sequence length="230" mass="24483">MEASSFKNPASVKHEAASSHFEVDANDLYLRKQARTVAMIDAVRIGITTLALLSGVATLGLSGNALSVYNSTHLSEASWLSLWPAKFDLRPTVALVVGSSIVTIANIAGLLCSKVPHIRNNTPLHTPMMFAAPFLGFAAALIAIIFFYAINASTTVDSLLSWTCRWTSVSMSSAPYFGTLCHASWASVVLAVVLVPLEALALCAAGWQLKTERHTMNYASARKGSQSPGA</sequence>
<gene>
    <name evidence="2" type="ORF">M406DRAFT_354244</name>
</gene>
<reference evidence="2" key="1">
    <citation type="journal article" date="2020" name="Phytopathology">
        <title>Genome sequence of the chestnut blight fungus Cryphonectria parasitica EP155: A fundamental resource for an archetypical invasive plant pathogen.</title>
        <authorList>
            <person name="Crouch J.A."/>
            <person name="Dawe A."/>
            <person name="Aerts A."/>
            <person name="Barry K."/>
            <person name="Churchill A.C.L."/>
            <person name="Grimwood J."/>
            <person name="Hillman B."/>
            <person name="Milgroom M.G."/>
            <person name="Pangilinan J."/>
            <person name="Smith M."/>
            <person name="Salamov A."/>
            <person name="Schmutz J."/>
            <person name="Yadav J."/>
            <person name="Grigoriev I.V."/>
            <person name="Nuss D."/>
        </authorList>
    </citation>
    <scope>NUCLEOTIDE SEQUENCE</scope>
    <source>
        <strain evidence="2">EP155</strain>
    </source>
</reference>
<evidence type="ECO:0000256" key="1">
    <source>
        <dbReference type="SAM" id="Phobius"/>
    </source>
</evidence>
<dbReference type="RefSeq" id="XP_040781036.1">
    <property type="nucleotide sequence ID" value="XM_040922866.1"/>
</dbReference>